<feature type="non-terminal residue" evidence="4">
    <location>
        <position position="1"/>
    </location>
</feature>
<reference evidence="4 5" key="1">
    <citation type="submission" date="2019-05" db="EMBL/GenBank/DDBJ databases">
        <title>Mumia sp. nov., isolated from the intestinal contents of plateau pika (Ochotona curzoniae) in the Qinghai-Tibet plateau of China.</title>
        <authorList>
            <person name="Tian Z."/>
        </authorList>
    </citation>
    <scope>NUCLEOTIDE SEQUENCE [LARGE SCALE GENOMIC DNA]</scope>
    <source>
        <strain evidence="5">527</strain>
        <strain evidence="4">Z527</strain>
    </source>
</reference>
<gene>
    <name evidence="4" type="ORF">FHE65_35530</name>
    <name evidence="3" type="ORF">FHE65_35575</name>
</gene>
<accession>A0A5C4LVT2</accession>
<evidence type="ECO:0000256" key="1">
    <source>
        <dbReference type="SAM" id="MobiDB-lite"/>
    </source>
</evidence>
<dbReference type="SUPFAM" id="SSF53098">
    <property type="entry name" value="Ribonuclease H-like"/>
    <property type="match status" value="1"/>
</dbReference>
<dbReference type="OrthoDB" id="52928at2"/>
<evidence type="ECO:0000313" key="5">
    <source>
        <dbReference type="Proteomes" id="UP000306740"/>
    </source>
</evidence>
<dbReference type="AlphaFoldDB" id="A0A5C4LVT2"/>
<feature type="region of interest" description="Disordered" evidence="1">
    <location>
        <begin position="80"/>
        <end position="109"/>
    </location>
</feature>
<evidence type="ECO:0000259" key="2">
    <source>
        <dbReference type="PROSITE" id="PS50994"/>
    </source>
</evidence>
<proteinExistence type="predicted"/>
<sequence length="134" mass="15070">GPLIGTCYLHTVIDDHSRLAYVEARDDETKQTGSEVLRNAVAWFAERGVVVKRVLSDNGSGYALESVTRDLRGPWYIAGERPDLRPQTNGKNERFHRTHHQTEKHGCTSHLSPRGYSSLDDSWRSCASFIDADV</sequence>
<dbReference type="InterPro" id="IPR001584">
    <property type="entry name" value="Integrase_cat-core"/>
</dbReference>
<feature type="domain" description="Integrase catalytic" evidence="2">
    <location>
        <begin position="1"/>
        <end position="98"/>
    </location>
</feature>
<dbReference type="GO" id="GO:0015074">
    <property type="term" value="P:DNA integration"/>
    <property type="evidence" value="ECO:0007669"/>
    <property type="project" value="InterPro"/>
</dbReference>
<dbReference type="InterPro" id="IPR012337">
    <property type="entry name" value="RNaseH-like_sf"/>
</dbReference>
<organism evidence="4 5">
    <name type="scientific">Mumia zhuanghuii</name>
    <dbReference type="NCBI Taxonomy" id="2585211"/>
    <lineage>
        <taxon>Bacteria</taxon>
        <taxon>Bacillati</taxon>
        <taxon>Actinomycetota</taxon>
        <taxon>Actinomycetes</taxon>
        <taxon>Propionibacteriales</taxon>
        <taxon>Nocardioidaceae</taxon>
        <taxon>Mumia</taxon>
    </lineage>
</organism>
<dbReference type="GO" id="GO:0003676">
    <property type="term" value="F:nucleic acid binding"/>
    <property type="evidence" value="ECO:0007669"/>
    <property type="project" value="InterPro"/>
</dbReference>
<evidence type="ECO:0000313" key="3">
    <source>
        <dbReference type="EMBL" id="TNC23464.1"/>
    </source>
</evidence>
<protein>
    <submittedName>
        <fullName evidence="4">Transposase family protein</fullName>
    </submittedName>
</protein>
<feature type="compositionally biased region" description="Basic and acidic residues" evidence="1">
    <location>
        <begin position="91"/>
        <end position="106"/>
    </location>
</feature>
<dbReference type="EMBL" id="VDFR01000268">
    <property type="protein sequence ID" value="TNC23464.1"/>
    <property type="molecule type" value="Genomic_DNA"/>
</dbReference>
<dbReference type="Pfam" id="PF00665">
    <property type="entry name" value="rve"/>
    <property type="match status" value="1"/>
</dbReference>
<dbReference type="Gene3D" id="3.30.420.10">
    <property type="entry name" value="Ribonuclease H-like superfamily/Ribonuclease H"/>
    <property type="match status" value="1"/>
</dbReference>
<dbReference type="InterPro" id="IPR036397">
    <property type="entry name" value="RNaseH_sf"/>
</dbReference>
<comment type="caution">
    <text evidence="4">The sequence shown here is derived from an EMBL/GenBank/DDBJ whole genome shotgun (WGS) entry which is preliminary data.</text>
</comment>
<dbReference type="EMBL" id="VDFR01000267">
    <property type="protein sequence ID" value="TNC23483.1"/>
    <property type="molecule type" value="Genomic_DNA"/>
</dbReference>
<dbReference type="Proteomes" id="UP000306740">
    <property type="component" value="Unassembled WGS sequence"/>
</dbReference>
<dbReference type="PROSITE" id="PS50994">
    <property type="entry name" value="INTEGRASE"/>
    <property type="match status" value="1"/>
</dbReference>
<name>A0A5C4LVT2_9ACTN</name>
<evidence type="ECO:0000313" key="4">
    <source>
        <dbReference type="EMBL" id="TNC23483.1"/>
    </source>
</evidence>